<gene>
    <name evidence="2" type="ORF">LZ495_11625</name>
</gene>
<protein>
    <submittedName>
        <fullName evidence="2">VOC family protein</fullName>
    </submittedName>
</protein>
<dbReference type="PANTHER" id="PTHR33993">
    <property type="entry name" value="GLYOXALASE-RELATED"/>
    <property type="match status" value="1"/>
</dbReference>
<dbReference type="Pfam" id="PF00903">
    <property type="entry name" value="Glyoxalase"/>
    <property type="match status" value="1"/>
</dbReference>
<name>A0AA41TYJ0_9ACTN</name>
<dbReference type="CDD" id="cd07247">
    <property type="entry name" value="SgaA_N_like"/>
    <property type="match status" value="2"/>
</dbReference>
<dbReference type="PANTHER" id="PTHR33993:SF10">
    <property type="entry name" value="CONSERVED PROTEIN"/>
    <property type="match status" value="1"/>
</dbReference>
<keyword evidence="3" id="KW-1185">Reference proteome</keyword>
<dbReference type="PROSITE" id="PS51819">
    <property type="entry name" value="VOC"/>
    <property type="match status" value="2"/>
</dbReference>
<dbReference type="InterPro" id="IPR037523">
    <property type="entry name" value="VOC_core"/>
</dbReference>
<dbReference type="RefSeq" id="WP_235052033.1">
    <property type="nucleotide sequence ID" value="NZ_JAKFHA010000005.1"/>
</dbReference>
<evidence type="ECO:0000313" key="2">
    <source>
        <dbReference type="EMBL" id="MCF2527863.1"/>
    </source>
</evidence>
<accession>A0AA41TYJ0</accession>
<dbReference type="Gene3D" id="3.10.180.10">
    <property type="entry name" value="2,3-Dihydroxybiphenyl 1,2-Dioxygenase, domain 1"/>
    <property type="match status" value="2"/>
</dbReference>
<organism evidence="2 3">
    <name type="scientific">Yinghuangia soli</name>
    <dbReference type="NCBI Taxonomy" id="2908204"/>
    <lineage>
        <taxon>Bacteria</taxon>
        <taxon>Bacillati</taxon>
        <taxon>Actinomycetota</taxon>
        <taxon>Actinomycetes</taxon>
        <taxon>Kitasatosporales</taxon>
        <taxon>Streptomycetaceae</taxon>
        <taxon>Yinghuangia</taxon>
    </lineage>
</organism>
<evidence type="ECO:0000259" key="1">
    <source>
        <dbReference type="PROSITE" id="PS51819"/>
    </source>
</evidence>
<sequence>MINPPVFPPGTPNWIDLGSPDIPASTAFYTAVFDWSFQDLGPEAGGYGFFQIDGKTVAALGPLTEEGASSAWTIYFATPSADDTAKSAEQAGGTVRVPAFDVFDAGRMACLTDPHGAQFATWQAGTTTGVDIACQPNTFLWAELHTSDPEGAFAFYRTLYKWREQVMEVPGMAYRVVSTAEGDIEDASFGGLAPHMEEGEPNRWVPYFMVEDPDDISVRVAAAGGTVKMAAADMPDVGRMAWYADPTGAEFAVLRPEPPAPR</sequence>
<dbReference type="SUPFAM" id="SSF54593">
    <property type="entry name" value="Glyoxalase/Bleomycin resistance protein/Dihydroxybiphenyl dioxygenase"/>
    <property type="match status" value="2"/>
</dbReference>
<comment type="caution">
    <text evidence="2">The sequence shown here is derived from an EMBL/GenBank/DDBJ whole genome shotgun (WGS) entry which is preliminary data.</text>
</comment>
<evidence type="ECO:0000313" key="3">
    <source>
        <dbReference type="Proteomes" id="UP001165378"/>
    </source>
</evidence>
<dbReference type="InterPro" id="IPR052164">
    <property type="entry name" value="Anthracycline_SecMetBiosynth"/>
</dbReference>
<dbReference type="InterPro" id="IPR029068">
    <property type="entry name" value="Glyas_Bleomycin-R_OHBP_Dase"/>
</dbReference>
<feature type="domain" description="VOC" evidence="1">
    <location>
        <begin position="11"/>
        <end position="124"/>
    </location>
</feature>
<feature type="domain" description="VOC" evidence="1">
    <location>
        <begin position="138"/>
        <end position="256"/>
    </location>
</feature>
<reference evidence="2" key="1">
    <citation type="submission" date="2022-01" db="EMBL/GenBank/DDBJ databases">
        <title>Genome-Based Taxonomic Classification of the Phylum Actinobacteria.</title>
        <authorList>
            <person name="Gao Y."/>
        </authorList>
    </citation>
    <scope>NUCLEOTIDE SEQUENCE</scope>
    <source>
        <strain evidence="2">KLBMP 8922</strain>
    </source>
</reference>
<dbReference type="AlphaFoldDB" id="A0AA41TYJ0"/>
<dbReference type="EMBL" id="JAKFHA010000005">
    <property type="protein sequence ID" value="MCF2527863.1"/>
    <property type="molecule type" value="Genomic_DNA"/>
</dbReference>
<dbReference type="Proteomes" id="UP001165378">
    <property type="component" value="Unassembled WGS sequence"/>
</dbReference>
<dbReference type="InterPro" id="IPR004360">
    <property type="entry name" value="Glyas_Fos-R_dOase_dom"/>
</dbReference>
<proteinExistence type="predicted"/>